<sequence length="308" mass="35194">MHKYLYNTQTKTHTYIISLSLSLELMGLRDIGQSLPPGFRFNPSDEELVCHYLLKKIANEKLGRGTLVEIDLHTCEPWQLPDMAKLNSEEWYFFSFRDRKYATGYRTNRATISGYWKATGKDRAVLDPTTRAIVGMRKTLVFYKHRAPNGVKTGWIMHEFRLENPHMPPKEDWVLCRIIYKSSSSPQNLGDGDTSPNLAASPTSDHALLNNSHQNMINSIYQGQNPNLNPNTYPVRSGYLHLYPEELDKEVVSNPSASNPNCKLIETKCEDDFGFLFDMSIDYSDGRDGVSSYVEEVRFDNVSSSVFI</sequence>
<dbReference type="Proteomes" id="UP000298416">
    <property type="component" value="Unassembled WGS sequence"/>
</dbReference>
<dbReference type="GO" id="GO:0006355">
    <property type="term" value="P:regulation of DNA-templated transcription"/>
    <property type="evidence" value="ECO:0007669"/>
    <property type="project" value="InterPro"/>
</dbReference>
<dbReference type="PANTHER" id="PTHR31744:SF4">
    <property type="entry name" value="NAC TRANSCRIPTION FACTOR"/>
    <property type="match status" value="1"/>
</dbReference>
<dbReference type="EMBL" id="PNBA02000008">
    <property type="protein sequence ID" value="KAG6416222.1"/>
    <property type="molecule type" value="Genomic_DNA"/>
</dbReference>
<reference evidence="3" key="2">
    <citation type="submission" date="2020-08" db="EMBL/GenBank/DDBJ databases">
        <title>Plant Genome Project.</title>
        <authorList>
            <person name="Zhang R.-G."/>
        </authorList>
    </citation>
    <scope>NUCLEOTIDE SEQUENCE</scope>
    <source>
        <strain evidence="3">Huo1</strain>
        <tissue evidence="3">Leaf</tissue>
    </source>
</reference>
<evidence type="ECO:0000313" key="3">
    <source>
        <dbReference type="EMBL" id="KAG6416222.1"/>
    </source>
</evidence>
<feature type="domain" description="NAC" evidence="2">
    <location>
        <begin position="35"/>
        <end position="181"/>
    </location>
</feature>
<dbReference type="InterPro" id="IPR003441">
    <property type="entry name" value="NAC-dom"/>
</dbReference>
<evidence type="ECO:0000313" key="4">
    <source>
        <dbReference type="Proteomes" id="UP000298416"/>
    </source>
</evidence>
<name>A0A8X8ZS84_SALSN</name>
<comment type="caution">
    <text evidence="3">The sequence shown here is derived from an EMBL/GenBank/DDBJ whole genome shotgun (WGS) entry which is preliminary data.</text>
</comment>
<gene>
    <name evidence="3" type="ORF">SASPL_123647</name>
</gene>
<protein>
    <recommendedName>
        <fullName evidence="2">NAC domain-containing protein</fullName>
    </recommendedName>
</protein>
<evidence type="ECO:0000256" key="1">
    <source>
        <dbReference type="SAM" id="MobiDB-lite"/>
    </source>
</evidence>
<dbReference type="OrthoDB" id="730183at2759"/>
<dbReference type="GO" id="GO:0003677">
    <property type="term" value="F:DNA binding"/>
    <property type="evidence" value="ECO:0007669"/>
    <property type="project" value="InterPro"/>
</dbReference>
<dbReference type="PROSITE" id="PS51005">
    <property type="entry name" value="NAC"/>
    <property type="match status" value="1"/>
</dbReference>
<reference evidence="3" key="1">
    <citation type="submission" date="2018-01" db="EMBL/GenBank/DDBJ databases">
        <authorList>
            <person name="Mao J.F."/>
        </authorList>
    </citation>
    <scope>NUCLEOTIDE SEQUENCE</scope>
    <source>
        <strain evidence="3">Huo1</strain>
        <tissue evidence="3">Leaf</tissue>
    </source>
</reference>
<proteinExistence type="predicted"/>
<accession>A0A8X8ZS84</accession>
<dbReference type="Pfam" id="PF02365">
    <property type="entry name" value="NAM"/>
    <property type="match status" value="1"/>
</dbReference>
<dbReference type="PANTHER" id="PTHR31744">
    <property type="entry name" value="PROTEIN CUP-SHAPED COTYLEDON 2-RELATED"/>
    <property type="match status" value="1"/>
</dbReference>
<evidence type="ECO:0000259" key="2">
    <source>
        <dbReference type="PROSITE" id="PS51005"/>
    </source>
</evidence>
<keyword evidence="4" id="KW-1185">Reference proteome</keyword>
<dbReference type="AlphaFoldDB" id="A0A8X8ZS84"/>
<organism evidence="3">
    <name type="scientific">Salvia splendens</name>
    <name type="common">Scarlet sage</name>
    <dbReference type="NCBI Taxonomy" id="180675"/>
    <lineage>
        <taxon>Eukaryota</taxon>
        <taxon>Viridiplantae</taxon>
        <taxon>Streptophyta</taxon>
        <taxon>Embryophyta</taxon>
        <taxon>Tracheophyta</taxon>
        <taxon>Spermatophyta</taxon>
        <taxon>Magnoliopsida</taxon>
        <taxon>eudicotyledons</taxon>
        <taxon>Gunneridae</taxon>
        <taxon>Pentapetalae</taxon>
        <taxon>asterids</taxon>
        <taxon>lamiids</taxon>
        <taxon>Lamiales</taxon>
        <taxon>Lamiaceae</taxon>
        <taxon>Nepetoideae</taxon>
        <taxon>Mentheae</taxon>
        <taxon>Salviinae</taxon>
        <taxon>Salvia</taxon>
        <taxon>Salvia subgen. Calosphace</taxon>
        <taxon>core Calosphace</taxon>
    </lineage>
</organism>
<feature type="region of interest" description="Disordered" evidence="1">
    <location>
        <begin position="186"/>
        <end position="206"/>
    </location>
</feature>